<name>A0ACB8B5B6_9AGAM</name>
<protein>
    <submittedName>
        <fullName evidence="1">Uncharacterized protein</fullName>
    </submittedName>
</protein>
<organism evidence="1 2">
    <name type="scientific">Leucogyrophana mollusca</name>
    <dbReference type="NCBI Taxonomy" id="85980"/>
    <lineage>
        <taxon>Eukaryota</taxon>
        <taxon>Fungi</taxon>
        <taxon>Dikarya</taxon>
        <taxon>Basidiomycota</taxon>
        <taxon>Agaricomycotina</taxon>
        <taxon>Agaricomycetes</taxon>
        <taxon>Agaricomycetidae</taxon>
        <taxon>Boletales</taxon>
        <taxon>Boletales incertae sedis</taxon>
        <taxon>Leucogyrophana</taxon>
    </lineage>
</organism>
<keyword evidence="2" id="KW-1185">Reference proteome</keyword>
<accession>A0ACB8B5B6</accession>
<sequence length="150" mass="15961">MRTGGGGRGAAFGDQGLDLARDSIGGGCPRLRTRGAPGKEDTDTRTVDAELSASGASEIFIDSARRYRGAVEISAPNPHDMATTLRLGSQIADHPDPSIPQLSEHTKPREGKRTEQPSYWDPPTEELQSKLKAAAANHNNTSIPMLARGD</sequence>
<comment type="caution">
    <text evidence="1">The sequence shown here is derived from an EMBL/GenBank/DDBJ whole genome shotgun (WGS) entry which is preliminary data.</text>
</comment>
<gene>
    <name evidence="1" type="ORF">BV22DRAFT_1050331</name>
</gene>
<evidence type="ECO:0000313" key="1">
    <source>
        <dbReference type="EMBL" id="KAH7920449.1"/>
    </source>
</evidence>
<dbReference type="Proteomes" id="UP000790709">
    <property type="component" value="Unassembled WGS sequence"/>
</dbReference>
<dbReference type="EMBL" id="MU266579">
    <property type="protein sequence ID" value="KAH7920449.1"/>
    <property type="molecule type" value="Genomic_DNA"/>
</dbReference>
<proteinExistence type="predicted"/>
<evidence type="ECO:0000313" key="2">
    <source>
        <dbReference type="Proteomes" id="UP000790709"/>
    </source>
</evidence>
<reference evidence="1" key="1">
    <citation type="journal article" date="2021" name="New Phytol.">
        <title>Evolutionary innovations through gain and loss of genes in the ectomycorrhizal Boletales.</title>
        <authorList>
            <person name="Wu G."/>
            <person name="Miyauchi S."/>
            <person name="Morin E."/>
            <person name="Kuo A."/>
            <person name="Drula E."/>
            <person name="Varga T."/>
            <person name="Kohler A."/>
            <person name="Feng B."/>
            <person name="Cao Y."/>
            <person name="Lipzen A."/>
            <person name="Daum C."/>
            <person name="Hundley H."/>
            <person name="Pangilinan J."/>
            <person name="Johnson J."/>
            <person name="Barry K."/>
            <person name="LaButti K."/>
            <person name="Ng V."/>
            <person name="Ahrendt S."/>
            <person name="Min B."/>
            <person name="Choi I.G."/>
            <person name="Park H."/>
            <person name="Plett J.M."/>
            <person name="Magnuson J."/>
            <person name="Spatafora J.W."/>
            <person name="Nagy L.G."/>
            <person name="Henrissat B."/>
            <person name="Grigoriev I.V."/>
            <person name="Yang Z.L."/>
            <person name="Xu J."/>
            <person name="Martin F.M."/>
        </authorList>
    </citation>
    <scope>NUCLEOTIDE SEQUENCE</scope>
    <source>
        <strain evidence="1">KUC20120723A-06</strain>
    </source>
</reference>